<comment type="caution">
    <text evidence="2">The sequence shown here is derived from an EMBL/GenBank/DDBJ whole genome shotgun (WGS) entry which is preliminary data.</text>
</comment>
<name>A0ABQ6R8V2_9STAP</name>
<protein>
    <submittedName>
        <fullName evidence="2">Rhodanese-like domain-containing protein</fullName>
    </submittedName>
</protein>
<dbReference type="PANTHER" id="PTHR43031">
    <property type="entry name" value="FAD-DEPENDENT OXIDOREDUCTASE"/>
    <property type="match status" value="1"/>
</dbReference>
<dbReference type="PROSITE" id="PS50206">
    <property type="entry name" value="RHODANESE_3"/>
    <property type="match status" value="1"/>
</dbReference>
<proteinExistence type="predicted"/>
<feature type="domain" description="Rhodanese" evidence="1">
    <location>
        <begin position="178"/>
        <end position="259"/>
    </location>
</feature>
<dbReference type="Pfam" id="PF00581">
    <property type="entry name" value="Rhodanese"/>
    <property type="match status" value="1"/>
</dbReference>
<dbReference type="CDD" id="cd00158">
    <property type="entry name" value="RHOD"/>
    <property type="match status" value="1"/>
</dbReference>
<dbReference type="SMART" id="SM00450">
    <property type="entry name" value="RHOD"/>
    <property type="match status" value="1"/>
</dbReference>
<evidence type="ECO:0000313" key="2">
    <source>
        <dbReference type="EMBL" id="KAA1039575.1"/>
    </source>
</evidence>
<dbReference type="Proteomes" id="UP000295735">
    <property type="component" value="Unassembled WGS sequence"/>
</dbReference>
<reference evidence="2 3" key="1">
    <citation type="submission" date="2019-09" db="EMBL/GenBank/DDBJ databases">
        <authorList>
            <person name="Mazhar S."/>
            <person name="Altermann E."/>
            <person name="Hill C."/>
            <person name="Mcauliffe O."/>
        </authorList>
    </citation>
    <scope>NUCLEOTIDE SEQUENCE [LARGE SCALE GENOMIC DNA]</scope>
    <source>
        <strain evidence="2 3">ATCC 51831</strain>
    </source>
</reference>
<dbReference type="InterPro" id="IPR001763">
    <property type="entry name" value="Rhodanese-like_dom"/>
</dbReference>
<dbReference type="SUPFAM" id="SSF52821">
    <property type="entry name" value="Rhodanese/Cell cycle control phosphatase"/>
    <property type="match status" value="1"/>
</dbReference>
<gene>
    <name evidence="2" type="ORF">ERX35_005740</name>
</gene>
<dbReference type="Gene3D" id="3.60.15.10">
    <property type="entry name" value="Ribonuclease Z/Hydroxyacylglutathione hydrolase-like"/>
    <property type="match status" value="1"/>
</dbReference>
<evidence type="ECO:0000313" key="3">
    <source>
        <dbReference type="Proteomes" id="UP000295735"/>
    </source>
</evidence>
<organism evidence="2 3">
    <name type="scientific">Macrococcus equipercicus</name>
    <dbReference type="NCBI Taxonomy" id="69967"/>
    <lineage>
        <taxon>Bacteria</taxon>
        <taxon>Bacillati</taxon>
        <taxon>Bacillota</taxon>
        <taxon>Bacilli</taxon>
        <taxon>Bacillales</taxon>
        <taxon>Staphylococcaceae</taxon>
        <taxon>Macrococcus</taxon>
    </lineage>
</organism>
<keyword evidence="3" id="KW-1185">Reference proteome</keyword>
<dbReference type="InterPro" id="IPR036866">
    <property type="entry name" value="RibonucZ/Hydroxyglut_hydro"/>
</dbReference>
<dbReference type="EMBL" id="SCWC02000003">
    <property type="protein sequence ID" value="KAA1039575.1"/>
    <property type="molecule type" value="Genomic_DNA"/>
</dbReference>
<dbReference type="PANTHER" id="PTHR43031:SF1">
    <property type="entry name" value="PYRIDINE NUCLEOTIDE-DISULPHIDE OXIDOREDUCTASE"/>
    <property type="match status" value="1"/>
</dbReference>
<accession>A0ABQ6R8V2</accession>
<dbReference type="InterPro" id="IPR050229">
    <property type="entry name" value="GlpE_sulfurtransferase"/>
</dbReference>
<sequence length="264" mass="30160">MLNSCILFSSSESGKSLGAVPVTTLGYERINSWAFQYQDEEQFIAALTSEQPEPPYYFKEMKRINRDGVKPYHLGVIAPVDQLDPAARTIDLRAKEVFAENTSDGINIPYNSKFLSFAGWYVDYEKPLQFIGDFEQVQQAAAELKLIGFDKVIGYTTANKVKEKSYQQIQPDEFKALNKQTINILDVRTAQEWNDSHFEEAEHLHYGKLLKEVVPYDKNEIIYVYCQTGVRSAIAMSLLKAKGYKNIVNIKGGYDVLEIYYRTS</sequence>
<dbReference type="Gene3D" id="3.40.250.10">
    <property type="entry name" value="Rhodanese-like domain"/>
    <property type="match status" value="2"/>
</dbReference>
<dbReference type="InterPro" id="IPR036873">
    <property type="entry name" value="Rhodanese-like_dom_sf"/>
</dbReference>
<evidence type="ECO:0000259" key="1">
    <source>
        <dbReference type="PROSITE" id="PS50206"/>
    </source>
</evidence>